<protein>
    <recommendedName>
        <fullName evidence="4">DUF4133 domain-containing protein</fullName>
    </recommendedName>
</protein>
<keyword evidence="1" id="KW-0472">Membrane</keyword>
<feature type="transmembrane region" description="Helical" evidence="1">
    <location>
        <begin position="24"/>
        <end position="44"/>
    </location>
</feature>
<name>A0A1V9G4U1_9BACT</name>
<dbReference type="Proteomes" id="UP000192796">
    <property type="component" value="Unassembled WGS sequence"/>
</dbReference>
<dbReference type="AlphaFoldDB" id="A0A1V9G4U1"/>
<evidence type="ECO:0000313" key="2">
    <source>
        <dbReference type="EMBL" id="OQP65486.1"/>
    </source>
</evidence>
<feature type="transmembrane region" description="Helical" evidence="1">
    <location>
        <begin position="50"/>
        <end position="67"/>
    </location>
</feature>
<dbReference type="STRING" id="1703345.A3860_17635"/>
<dbReference type="EMBL" id="LVYD01000024">
    <property type="protein sequence ID" value="OQP65486.1"/>
    <property type="molecule type" value="Genomic_DNA"/>
</dbReference>
<keyword evidence="1" id="KW-0812">Transmembrane</keyword>
<dbReference type="OrthoDB" id="1273979at2"/>
<dbReference type="RefSeq" id="WP_081146360.1">
    <property type="nucleotide sequence ID" value="NZ_LVYD01000024.1"/>
</dbReference>
<keyword evidence="3" id="KW-1185">Reference proteome</keyword>
<reference evidence="2 3" key="1">
    <citation type="submission" date="2016-03" db="EMBL/GenBank/DDBJ databases">
        <title>Niastella vici sp. nov., isolated from farmland soil.</title>
        <authorList>
            <person name="Chen L."/>
            <person name="Wang D."/>
            <person name="Yang S."/>
            <person name="Wang G."/>
        </authorList>
    </citation>
    <scope>NUCLEOTIDE SEQUENCE [LARGE SCALE GENOMIC DNA]</scope>
    <source>
        <strain evidence="2 3">DJ57</strain>
    </source>
</reference>
<dbReference type="InterPro" id="IPR025407">
    <property type="entry name" value="DUF4133"/>
</dbReference>
<sequence>MAIVYEINKGVNRSLEFKGIKAQYIIYLAIGMVSLLLLFAILFIAGVNTYVCMFIILPAGAGLYFTVQHISHKHGEHGLMKKAARRNLPACVQSRTRKLFIQLNQQSHEEIKKTGRYTTDI</sequence>
<accession>A0A1V9G4U1</accession>
<evidence type="ECO:0000313" key="3">
    <source>
        <dbReference type="Proteomes" id="UP000192796"/>
    </source>
</evidence>
<evidence type="ECO:0000256" key="1">
    <source>
        <dbReference type="SAM" id="Phobius"/>
    </source>
</evidence>
<evidence type="ECO:0008006" key="4">
    <source>
        <dbReference type="Google" id="ProtNLM"/>
    </source>
</evidence>
<gene>
    <name evidence="2" type="ORF">A3860_17635</name>
</gene>
<keyword evidence="1" id="KW-1133">Transmembrane helix</keyword>
<proteinExistence type="predicted"/>
<comment type="caution">
    <text evidence="2">The sequence shown here is derived from an EMBL/GenBank/DDBJ whole genome shotgun (WGS) entry which is preliminary data.</text>
</comment>
<organism evidence="2 3">
    <name type="scientific">Niastella vici</name>
    <dbReference type="NCBI Taxonomy" id="1703345"/>
    <lineage>
        <taxon>Bacteria</taxon>
        <taxon>Pseudomonadati</taxon>
        <taxon>Bacteroidota</taxon>
        <taxon>Chitinophagia</taxon>
        <taxon>Chitinophagales</taxon>
        <taxon>Chitinophagaceae</taxon>
        <taxon>Niastella</taxon>
    </lineage>
</organism>
<dbReference type="Pfam" id="PF13571">
    <property type="entry name" value="DUF4133"/>
    <property type="match status" value="1"/>
</dbReference>